<name>A0ABY9EQC5_9PSED</name>
<dbReference type="SUPFAM" id="SSF57783">
    <property type="entry name" value="Zinc beta-ribbon"/>
    <property type="match status" value="1"/>
</dbReference>
<evidence type="ECO:0000313" key="2">
    <source>
        <dbReference type="EMBL" id="WLG82940.1"/>
    </source>
</evidence>
<evidence type="ECO:0000313" key="3">
    <source>
        <dbReference type="Proteomes" id="UP001239418"/>
    </source>
</evidence>
<dbReference type="EMBL" id="CP117454">
    <property type="protein sequence ID" value="WLG82940.1"/>
    <property type="molecule type" value="Genomic_DNA"/>
</dbReference>
<dbReference type="RefSeq" id="WP_305446032.1">
    <property type="nucleotide sequence ID" value="NZ_CP117454.1"/>
</dbReference>
<feature type="coiled-coil region" evidence="1">
    <location>
        <begin position="43"/>
        <end position="70"/>
    </location>
</feature>
<accession>A0ABY9EQC5</accession>
<dbReference type="Proteomes" id="UP001239418">
    <property type="component" value="Chromosome"/>
</dbReference>
<sequence length="159" mass="17902">MDVTTITAAYQSLKSVKDLLAAVFEAKVDAEAKPKILEAQAQLGEVQDTLFALREQLFQLQEERNQLKSELAASEAWLSKLNQYELSQASGGGIVYRYKGEPIHFACPSCINKQQIHILQDNRTISGKYRCTGCNSEFPIEPRRKVEPLPTQHHWPSEG</sequence>
<protein>
    <submittedName>
        <fullName evidence="2">Uncharacterized protein</fullName>
    </submittedName>
</protein>
<organism evidence="2 3">
    <name type="scientific">Pseudomonas cucumis</name>
    <dbReference type="NCBI Taxonomy" id="2954082"/>
    <lineage>
        <taxon>Bacteria</taxon>
        <taxon>Pseudomonadati</taxon>
        <taxon>Pseudomonadota</taxon>
        <taxon>Gammaproteobacteria</taxon>
        <taxon>Pseudomonadales</taxon>
        <taxon>Pseudomonadaceae</taxon>
        <taxon>Pseudomonas</taxon>
    </lineage>
</organism>
<evidence type="ECO:0000256" key="1">
    <source>
        <dbReference type="SAM" id="Coils"/>
    </source>
</evidence>
<keyword evidence="1" id="KW-0175">Coiled coil</keyword>
<gene>
    <name evidence="2" type="ORF">PSH97_17635</name>
</gene>
<reference evidence="2 3" key="1">
    <citation type="submission" date="2023-02" db="EMBL/GenBank/DDBJ databases">
        <title>Evolution of Hrp T3SS in non-pathogenic Pseudomonas fluorescens.</title>
        <authorList>
            <person name="Liao K."/>
            <person name="Wei H."/>
            <person name="Gu Y."/>
        </authorList>
    </citation>
    <scope>NUCLEOTIDE SEQUENCE [LARGE SCALE GENOMIC DNA]</scope>
    <source>
        <strain evidence="2 3">FP1935</strain>
    </source>
</reference>
<keyword evidence="3" id="KW-1185">Reference proteome</keyword>
<proteinExistence type="predicted"/>